<evidence type="ECO:0000313" key="2">
    <source>
        <dbReference type="EMBL" id="GEW58307.1"/>
    </source>
</evidence>
<dbReference type="SUPFAM" id="SSF54236">
    <property type="entry name" value="Ubiquitin-like"/>
    <property type="match status" value="1"/>
</dbReference>
<feature type="domain" description="SNRNP25 ubiquitin-like" evidence="1">
    <location>
        <begin position="32"/>
        <end position="79"/>
    </location>
</feature>
<gene>
    <name evidence="2" type="ORF">Tci_230283</name>
</gene>
<dbReference type="EMBL" id="BKCJ010064601">
    <property type="protein sequence ID" value="GEW58307.1"/>
    <property type="molecule type" value="Genomic_DNA"/>
</dbReference>
<reference evidence="2" key="1">
    <citation type="journal article" date="2019" name="Sci. Rep.">
        <title>Draft genome of Tanacetum cinerariifolium, the natural source of mosquito coil.</title>
        <authorList>
            <person name="Yamashiro T."/>
            <person name="Shiraishi A."/>
            <person name="Satake H."/>
            <person name="Nakayama K."/>
        </authorList>
    </citation>
    <scope>NUCLEOTIDE SEQUENCE</scope>
</reference>
<dbReference type="GO" id="GO:0000398">
    <property type="term" value="P:mRNA splicing, via spliceosome"/>
    <property type="evidence" value="ECO:0007669"/>
    <property type="project" value="InterPro"/>
</dbReference>
<dbReference type="InterPro" id="IPR029071">
    <property type="entry name" value="Ubiquitin-like_domsf"/>
</dbReference>
<dbReference type="InterPro" id="IPR040610">
    <property type="entry name" value="SNRNP25_ubiquitin"/>
</dbReference>
<organism evidence="2">
    <name type="scientific">Tanacetum cinerariifolium</name>
    <name type="common">Dalmatian daisy</name>
    <name type="synonym">Chrysanthemum cinerariifolium</name>
    <dbReference type="NCBI Taxonomy" id="118510"/>
    <lineage>
        <taxon>Eukaryota</taxon>
        <taxon>Viridiplantae</taxon>
        <taxon>Streptophyta</taxon>
        <taxon>Embryophyta</taxon>
        <taxon>Tracheophyta</taxon>
        <taxon>Spermatophyta</taxon>
        <taxon>Magnoliopsida</taxon>
        <taxon>eudicotyledons</taxon>
        <taxon>Gunneridae</taxon>
        <taxon>Pentapetalae</taxon>
        <taxon>asterids</taxon>
        <taxon>campanulids</taxon>
        <taxon>Asterales</taxon>
        <taxon>Asteraceae</taxon>
        <taxon>Asteroideae</taxon>
        <taxon>Anthemideae</taxon>
        <taxon>Anthemidinae</taxon>
        <taxon>Tanacetum</taxon>
    </lineage>
</organism>
<dbReference type="PANTHER" id="PTHR14942">
    <property type="entry name" value="U11/U12 SMALL NUCLEAR RIBONUCLEOPROTEIN 25 KDA PROTEIN"/>
    <property type="match status" value="1"/>
</dbReference>
<dbReference type="PANTHER" id="PTHR14942:SF2">
    <property type="entry name" value="UBIQUITIN-LIKE SUPERFAMILY PROTEIN"/>
    <property type="match status" value="1"/>
</dbReference>
<protein>
    <submittedName>
        <fullName evidence="2">Ubiquitin-related domain-containing protein</fullName>
    </submittedName>
</protein>
<comment type="caution">
    <text evidence="2">The sequence shown here is derived from an EMBL/GenBank/DDBJ whole genome shotgun (WGS) entry which is preliminary data.</text>
</comment>
<dbReference type="Gene3D" id="3.10.20.90">
    <property type="entry name" value="Phosphatidylinositol 3-kinase Catalytic Subunit, Chain A, domain 1"/>
    <property type="match status" value="1"/>
</dbReference>
<dbReference type="Pfam" id="PF18036">
    <property type="entry name" value="Ubiquitin_4"/>
    <property type="match status" value="1"/>
</dbReference>
<dbReference type="AlphaFoldDB" id="A0A699GX93"/>
<dbReference type="InterPro" id="IPR039690">
    <property type="entry name" value="SNRNP25"/>
</dbReference>
<sequence length="224" mass="24588">MIPSSCPTLLNDKRSAWKRLSIGISSSQPIVLSILKLDGSSFDVMVARKATVAKLKQAVEALFGHLPTQGDSNISWPHLQFVRHTPVYIVAGERLESFTCNSNEVEGSSSKSELCGDMKNKENLVKNEANEGRKYLNSNKKFESSWSCTIKGLLKHRRQEGWAKGNDRVVKSTVRLGRQFASDDAKTCKASSGSNCNGCGNAYLSNSFGDYLGGFGYPTCYCLK</sequence>
<evidence type="ECO:0000259" key="1">
    <source>
        <dbReference type="Pfam" id="PF18036"/>
    </source>
</evidence>
<accession>A0A699GX93</accession>
<name>A0A699GX93_TANCI</name>
<proteinExistence type="predicted"/>